<sequence length="430" mass="48879">MAYSKVTGLLAAVLLSGTIICSAGAVRAADKVEAPEEYLDWLDDMKEEMIDRGISKKTIKKVYAEDYYHPEPEVVKIDRNQTEFVLTFTDYANRVVTAKRVAEARTKYKELYPLFKDLEGKYGVPFNYLVAFWAMESNFGRNFGNYQVVDALTVLSYDRRRPKFFREELYQALKIIDDWEIDHTKMEGSWAGAMGHFQFMPSTFNAYAVDYNGDGKIDIWHSFEDAAASAANYLHEAGWKAGEPWGAEVSLPWNFDYAQTGRTKLKTVKEWAAAGVRLADNKKLPFAAESKGAVLLPEGKKGKAYLVLHNFNVIMKWNRSENYALAVGLLADYTVSGKKWKAMAQAPAVRLKADDVLKVQAFINKLGWFKLDEDGQLGSKTREAIQKVQQKAKLQPDGYPDYQLLNKINKYNPDIGFAVPVQPRKLHRRK</sequence>
<dbReference type="GO" id="GO:0008933">
    <property type="term" value="F:peptidoglycan lytic transglycosylase activity"/>
    <property type="evidence" value="ECO:0007669"/>
    <property type="project" value="TreeGrafter"/>
</dbReference>
<dbReference type="InterPro" id="IPR011970">
    <property type="entry name" value="MltB_2"/>
</dbReference>
<dbReference type="InterPro" id="IPR036366">
    <property type="entry name" value="PGBDSf"/>
</dbReference>
<dbReference type="Gene3D" id="1.10.530.10">
    <property type="match status" value="1"/>
</dbReference>
<dbReference type="FunFam" id="1.10.8.350:FF:000001">
    <property type="entry name" value="Lytic murein transglycosylase B"/>
    <property type="match status" value="1"/>
</dbReference>
<feature type="signal peptide" evidence="1">
    <location>
        <begin position="1"/>
        <end position="28"/>
    </location>
</feature>
<reference evidence="4" key="1">
    <citation type="submission" date="2020-10" db="EMBL/GenBank/DDBJ databases">
        <authorList>
            <person name="Gilroy R."/>
        </authorList>
    </citation>
    <scope>NUCLEOTIDE SEQUENCE</scope>
    <source>
        <strain evidence="4">ChiW3-316</strain>
    </source>
</reference>
<dbReference type="AlphaFoldDB" id="A0A9D1M2L4"/>
<feature type="domain" description="Transglycosylase SLT" evidence="3">
    <location>
        <begin position="40"/>
        <end position="332"/>
    </location>
</feature>
<dbReference type="Pfam" id="PF01471">
    <property type="entry name" value="PG_binding_1"/>
    <property type="match status" value="1"/>
</dbReference>
<feature type="domain" description="Peptidoglycan binding-like" evidence="2">
    <location>
        <begin position="353"/>
        <end position="407"/>
    </location>
</feature>
<dbReference type="InterPro" id="IPR036365">
    <property type="entry name" value="PGBD-like_sf"/>
</dbReference>
<proteinExistence type="predicted"/>
<name>A0A9D1M2L4_9PROT</name>
<dbReference type="CDD" id="cd13399">
    <property type="entry name" value="Slt35-like"/>
    <property type="match status" value="1"/>
</dbReference>
<dbReference type="Proteomes" id="UP000824107">
    <property type="component" value="Unassembled WGS sequence"/>
</dbReference>
<dbReference type="NCBIfam" id="TIGR02283">
    <property type="entry name" value="MltB_2"/>
    <property type="match status" value="1"/>
</dbReference>
<accession>A0A9D1M2L4</accession>
<gene>
    <name evidence="4" type="ORF">IAD20_00360</name>
</gene>
<evidence type="ECO:0000313" key="4">
    <source>
        <dbReference type="EMBL" id="HIU52516.1"/>
    </source>
</evidence>
<dbReference type="InterPro" id="IPR031304">
    <property type="entry name" value="SLT_2"/>
</dbReference>
<evidence type="ECO:0000313" key="5">
    <source>
        <dbReference type="Proteomes" id="UP000824107"/>
    </source>
</evidence>
<dbReference type="Gene3D" id="1.10.101.10">
    <property type="entry name" value="PGBD-like superfamily/PGBD"/>
    <property type="match status" value="1"/>
</dbReference>
<protein>
    <submittedName>
        <fullName evidence="4">Lytic murein transglycosylase</fullName>
    </submittedName>
</protein>
<dbReference type="SUPFAM" id="SSF47090">
    <property type="entry name" value="PGBD-like"/>
    <property type="match status" value="1"/>
</dbReference>
<evidence type="ECO:0000259" key="3">
    <source>
        <dbReference type="Pfam" id="PF13406"/>
    </source>
</evidence>
<dbReference type="Gene3D" id="1.10.8.350">
    <property type="entry name" value="Bacterial muramidase"/>
    <property type="match status" value="1"/>
</dbReference>
<dbReference type="EMBL" id="DVNC01000004">
    <property type="protein sequence ID" value="HIU52516.1"/>
    <property type="molecule type" value="Genomic_DNA"/>
</dbReference>
<dbReference type="InterPro" id="IPR002477">
    <property type="entry name" value="Peptidoglycan-bd-like"/>
</dbReference>
<organism evidence="4 5">
    <name type="scientific">Candidatus Scatocola faecipullorum</name>
    <dbReference type="NCBI Taxonomy" id="2840917"/>
    <lineage>
        <taxon>Bacteria</taxon>
        <taxon>Pseudomonadati</taxon>
        <taxon>Pseudomonadota</taxon>
        <taxon>Alphaproteobacteria</taxon>
        <taxon>Rhodospirillales</taxon>
        <taxon>Rhodospirillaceae</taxon>
        <taxon>Rhodospirillaceae incertae sedis</taxon>
        <taxon>Candidatus Scatocola</taxon>
    </lineage>
</organism>
<dbReference type="SUPFAM" id="SSF53955">
    <property type="entry name" value="Lysozyme-like"/>
    <property type="match status" value="1"/>
</dbReference>
<dbReference type="GO" id="GO:0009253">
    <property type="term" value="P:peptidoglycan catabolic process"/>
    <property type="evidence" value="ECO:0007669"/>
    <property type="project" value="TreeGrafter"/>
</dbReference>
<reference evidence="4" key="2">
    <citation type="journal article" date="2021" name="PeerJ">
        <title>Extensive microbial diversity within the chicken gut microbiome revealed by metagenomics and culture.</title>
        <authorList>
            <person name="Gilroy R."/>
            <person name="Ravi A."/>
            <person name="Getino M."/>
            <person name="Pursley I."/>
            <person name="Horton D.L."/>
            <person name="Alikhan N.F."/>
            <person name="Baker D."/>
            <person name="Gharbi K."/>
            <person name="Hall N."/>
            <person name="Watson M."/>
            <person name="Adriaenssens E.M."/>
            <person name="Foster-Nyarko E."/>
            <person name="Jarju S."/>
            <person name="Secka A."/>
            <person name="Antonio M."/>
            <person name="Oren A."/>
            <person name="Chaudhuri R.R."/>
            <person name="La Ragione R."/>
            <person name="Hildebrand F."/>
            <person name="Pallen M.J."/>
        </authorList>
    </citation>
    <scope>NUCLEOTIDE SEQUENCE</scope>
    <source>
        <strain evidence="4">ChiW3-316</strain>
    </source>
</reference>
<dbReference type="PANTHER" id="PTHR30163:SF8">
    <property type="entry name" value="LYTIC MUREIN TRANSGLYCOSYLASE"/>
    <property type="match status" value="1"/>
</dbReference>
<evidence type="ECO:0000259" key="2">
    <source>
        <dbReference type="Pfam" id="PF01471"/>
    </source>
</evidence>
<evidence type="ECO:0000256" key="1">
    <source>
        <dbReference type="SAM" id="SignalP"/>
    </source>
</evidence>
<dbReference type="InterPro" id="IPR043426">
    <property type="entry name" value="MltB-like"/>
</dbReference>
<dbReference type="Pfam" id="PF13406">
    <property type="entry name" value="SLT_2"/>
    <property type="match status" value="1"/>
</dbReference>
<comment type="caution">
    <text evidence="4">The sequence shown here is derived from an EMBL/GenBank/DDBJ whole genome shotgun (WGS) entry which is preliminary data.</text>
</comment>
<dbReference type="InterPro" id="IPR023346">
    <property type="entry name" value="Lysozyme-like_dom_sf"/>
</dbReference>
<feature type="chain" id="PRO_5039638039" evidence="1">
    <location>
        <begin position="29"/>
        <end position="430"/>
    </location>
</feature>
<keyword evidence="1" id="KW-0732">Signal</keyword>
<dbReference type="PANTHER" id="PTHR30163">
    <property type="entry name" value="MEMBRANE-BOUND LYTIC MUREIN TRANSGLYCOSYLASE B"/>
    <property type="match status" value="1"/>
</dbReference>